<dbReference type="RefSeq" id="WP_247629689.1">
    <property type="nucleotide sequence ID" value="NZ_JAHWXN010000001.1"/>
</dbReference>
<dbReference type="Gene3D" id="3.40.50.2000">
    <property type="entry name" value="Glycogen Phosphorylase B"/>
    <property type="match status" value="1"/>
</dbReference>
<evidence type="ECO:0008006" key="3">
    <source>
        <dbReference type="Google" id="ProtNLM"/>
    </source>
</evidence>
<proteinExistence type="predicted"/>
<keyword evidence="2" id="KW-1185">Reference proteome</keyword>
<dbReference type="SUPFAM" id="SSF53756">
    <property type="entry name" value="UDP-Glycosyltransferase/glycogen phosphorylase"/>
    <property type="match status" value="1"/>
</dbReference>
<protein>
    <recommendedName>
        <fullName evidence="3">Glycosyltransferase</fullName>
    </recommendedName>
</protein>
<accession>A0ABT0FE33</accession>
<organism evidence="1 2">
    <name type="scientific">Microbacterium croceum</name>
    <dbReference type="NCBI Taxonomy" id="2851645"/>
    <lineage>
        <taxon>Bacteria</taxon>
        <taxon>Bacillati</taxon>
        <taxon>Actinomycetota</taxon>
        <taxon>Actinomycetes</taxon>
        <taxon>Micrococcales</taxon>
        <taxon>Microbacteriaceae</taxon>
        <taxon>Microbacterium</taxon>
    </lineage>
</organism>
<reference evidence="1 2" key="1">
    <citation type="submission" date="2021-06" db="EMBL/GenBank/DDBJ databases">
        <title>Genome-based taxonomic framework of Microbacterium strains isolated from marine environment, the description of four new species and reclassification of four preexisting species.</title>
        <authorList>
            <person name="Lee S.D."/>
            <person name="Kim S.-M."/>
            <person name="Byeon Y.-S."/>
            <person name="Yang H.L."/>
            <person name="Kim I.S."/>
        </authorList>
    </citation>
    <scope>NUCLEOTIDE SEQUENCE [LARGE SCALE GENOMIC DNA]</scope>
    <source>
        <strain evidence="1 2">SSW1-49</strain>
    </source>
</reference>
<dbReference type="EMBL" id="JAHWXN010000001">
    <property type="protein sequence ID" value="MCK2036321.1"/>
    <property type="molecule type" value="Genomic_DNA"/>
</dbReference>
<name>A0ABT0FE33_9MICO</name>
<sequence length="406" mass="46043">MTSDSIASDRRRTALVLSYSRIATDPRVRREIDWLRGDGWTVDTLGLGEHPTEAVRDHFALKEPLSWTVGRLGTLATHYLLAARTRFRLLVTRRVPRELRERIRNGAYDLVVFNEYEFVPWVEDRRDFTASALRGKRHLDLHEYRDPDVRRRNFGGRLTGPHYRWVRRHIGSRLFTSRSVVNTPIGVLYAEEFGIPVPAEVRNAPPFVPGLEPSTVDPSNIRMLFHGLPSWARGFTEILAAMRDLPDHFSMTFMLTDNPAVHAKLRQEIADHPAKDRIHIVPPAPMREIAERINEYDLEIVFYRPNGSYNIQYAMPNKFFEAAQGRLALVVGETPTMAPLVREFGHGVVVPEFTWESLRDTVAALDADQVAHMKERASTVAAELNSASEGRAFLAAISESAGGSSR</sequence>
<dbReference type="Proteomes" id="UP001300096">
    <property type="component" value="Unassembled WGS sequence"/>
</dbReference>
<evidence type="ECO:0000313" key="1">
    <source>
        <dbReference type="EMBL" id="MCK2036321.1"/>
    </source>
</evidence>
<gene>
    <name evidence="1" type="ORF">KZC51_09240</name>
</gene>
<evidence type="ECO:0000313" key="2">
    <source>
        <dbReference type="Proteomes" id="UP001300096"/>
    </source>
</evidence>
<comment type="caution">
    <text evidence="1">The sequence shown here is derived from an EMBL/GenBank/DDBJ whole genome shotgun (WGS) entry which is preliminary data.</text>
</comment>